<dbReference type="Gene3D" id="3.30.360.10">
    <property type="entry name" value="Dihydrodipicolinate Reductase, domain 2"/>
    <property type="match status" value="1"/>
</dbReference>
<comment type="caution">
    <text evidence="2">The sequence shown here is derived from an EMBL/GenBank/DDBJ whole genome shotgun (WGS) entry which is preliminary data.</text>
</comment>
<dbReference type="InterPro" id="IPR051450">
    <property type="entry name" value="Gfo/Idh/MocA_Oxidoreductases"/>
</dbReference>
<accession>A0A917CKS2</accession>
<evidence type="ECO:0000313" key="3">
    <source>
        <dbReference type="Proteomes" id="UP000644756"/>
    </source>
</evidence>
<evidence type="ECO:0000313" key="2">
    <source>
        <dbReference type="EMBL" id="GGF91464.1"/>
    </source>
</evidence>
<dbReference type="Pfam" id="PF01408">
    <property type="entry name" value="GFO_IDH_MocA"/>
    <property type="match status" value="1"/>
</dbReference>
<dbReference type="SUPFAM" id="SSF55347">
    <property type="entry name" value="Glyceraldehyde-3-phosphate dehydrogenase-like, C-terminal domain"/>
    <property type="match status" value="1"/>
</dbReference>
<dbReference type="GO" id="GO:0000166">
    <property type="term" value="F:nucleotide binding"/>
    <property type="evidence" value="ECO:0007669"/>
    <property type="project" value="InterPro"/>
</dbReference>
<gene>
    <name evidence="2" type="ORF">GCM10010916_05940</name>
</gene>
<feature type="domain" description="Gfo/Idh/MocA-like oxidoreductase N-terminal" evidence="1">
    <location>
        <begin position="8"/>
        <end position="72"/>
    </location>
</feature>
<organism evidence="2 3">
    <name type="scientific">Paenibacillus abyssi</name>
    <dbReference type="NCBI Taxonomy" id="1340531"/>
    <lineage>
        <taxon>Bacteria</taxon>
        <taxon>Bacillati</taxon>
        <taxon>Bacillota</taxon>
        <taxon>Bacilli</taxon>
        <taxon>Bacillales</taxon>
        <taxon>Paenibacillaceae</taxon>
        <taxon>Paenibacillus</taxon>
    </lineage>
</organism>
<evidence type="ECO:0000259" key="1">
    <source>
        <dbReference type="Pfam" id="PF01408"/>
    </source>
</evidence>
<dbReference type="PANTHER" id="PTHR43377">
    <property type="entry name" value="BILIVERDIN REDUCTASE A"/>
    <property type="match status" value="1"/>
</dbReference>
<keyword evidence="3" id="KW-1185">Reference proteome</keyword>
<dbReference type="Gene3D" id="3.40.50.720">
    <property type="entry name" value="NAD(P)-binding Rossmann-like Domain"/>
    <property type="match status" value="1"/>
</dbReference>
<dbReference type="SUPFAM" id="SSF51735">
    <property type="entry name" value="NAD(P)-binding Rossmann-fold domains"/>
    <property type="match status" value="1"/>
</dbReference>
<sequence>MQLQQFSSETSFYRDTLAMLKEHKPDVISICTPPETHYELLRYILVHTDTKLVFCEKPVVANVSEAKAISALYAPFANTRYVVPNLTRRWNKGMKGIHDHIQKKTYGTLYRVHARYTRGILNTGSHLFDLLNWFAGNINQVMVFEQVETTADRDGDLSYSFHFKTEKDLSGYAEAFNDAFYYMFEIDLYFENGKIEISESGNKVQYLRQSPHRLFSGFNGLTVDKVEDHLLEDANLQHAVNHLADLLDGNAAPVCTLVDGLYPIYVSQAIERSYHSRCWEPVVYNKQESGL</sequence>
<dbReference type="InterPro" id="IPR036291">
    <property type="entry name" value="NAD(P)-bd_dom_sf"/>
</dbReference>
<dbReference type="Proteomes" id="UP000644756">
    <property type="component" value="Unassembled WGS sequence"/>
</dbReference>
<reference evidence="2" key="2">
    <citation type="submission" date="2020-09" db="EMBL/GenBank/DDBJ databases">
        <authorList>
            <person name="Sun Q."/>
            <person name="Zhou Y."/>
        </authorList>
    </citation>
    <scope>NUCLEOTIDE SEQUENCE</scope>
    <source>
        <strain evidence="2">CGMCC 1.12987</strain>
    </source>
</reference>
<proteinExistence type="predicted"/>
<dbReference type="EMBL" id="BMGR01000002">
    <property type="protein sequence ID" value="GGF91464.1"/>
    <property type="molecule type" value="Genomic_DNA"/>
</dbReference>
<protein>
    <recommendedName>
        <fullName evidence="1">Gfo/Idh/MocA-like oxidoreductase N-terminal domain-containing protein</fullName>
    </recommendedName>
</protein>
<dbReference type="PANTHER" id="PTHR43377:SF1">
    <property type="entry name" value="BILIVERDIN REDUCTASE A"/>
    <property type="match status" value="1"/>
</dbReference>
<dbReference type="InterPro" id="IPR000683">
    <property type="entry name" value="Gfo/Idh/MocA-like_OxRdtase_N"/>
</dbReference>
<dbReference type="AlphaFoldDB" id="A0A917CKS2"/>
<name>A0A917CKS2_9BACL</name>
<reference evidence="2" key="1">
    <citation type="journal article" date="2014" name="Int. J. Syst. Evol. Microbiol.">
        <title>Complete genome sequence of Corynebacterium casei LMG S-19264T (=DSM 44701T), isolated from a smear-ripened cheese.</title>
        <authorList>
            <consortium name="US DOE Joint Genome Institute (JGI-PGF)"/>
            <person name="Walter F."/>
            <person name="Albersmeier A."/>
            <person name="Kalinowski J."/>
            <person name="Ruckert C."/>
        </authorList>
    </citation>
    <scope>NUCLEOTIDE SEQUENCE</scope>
    <source>
        <strain evidence="2">CGMCC 1.12987</strain>
    </source>
</reference>